<dbReference type="SUPFAM" id="SSF56529">
    <property type="entry name" value="FAH"/>
    <property type="match status" value="1"/>
</dbReference>
<dbReference type="GO" id="GO:0005737">
    <property type="term" value="C:cytoplasm"/>
    <property type="evidence" value="ECO:0007669"/>
    <property type="project" value="TreeGrafter"/>
</dbReference>
<feature type="domain" description="Fumarylacetoacetase-like C-terminal" evidence="2">
    <location>
        <begin position="88"/>
        <end position="244"/>
    </location>
</feature>
<dbReference type="PANTHER" id="PTHR30143">
    <property type="entry name" value="ACID HYDRATASE"/>
    <property type="match status" value="1"/>
</dbReference>
<reference evidence="3 4" key="1">
    <citation type="journal article" date="2015" name="Stand. Genomic Sci.">
        <title>Genomic Encyclopedia of Bacterial and Archaeal Type Strains, Phase III: the genomes of soil and plant-associated and newly described type strains.</title>
        <authorList>
            <person name="Whitman W.B."/>
            <person name="Woyke T."/>
            <person name="Klenk H.P."/>
            <person name="Zhou Y."/>
            <person name="Lilburn T.G."/>
            <person name="Beck B.J."/>
            <person name="De Vos P."/>
            <person name="Vandamme P."/>
            <person name="Eisen J.A."/>
            <person name="Garrity G."/>
            <person name="Hugenholtz P."/>
            <person name="Kyrpides N.C."/>
        </authorList>
    </citation>
    <scope>NUCLEOTIDE SEQUENCE [LARGE SCALE GENOMIC DNA]</scope>
    <source>
        <strain evidence="3 4">CGMCC 1.10948</strain>
    </source>
</reference>
<keyword evidence="1" id="KW-0456">Lyase</keyword>
<dbReference type="Gene3D" id="3.90.850.10">
    <property type="entry name" value="Fumarylacetoacetase-like, C-terminal domain"/>
    <property type="match status" value="1"/>
</dbReference>
<organism evidence="3 4">
    <name type="scientific">Bradyrhizobium huanghuaihaiense</name>
    <dbReference type="NCBI Taxonomy" id="990078"/>
    <lineage>
        <taxon>Bacteria</taxon>
        <taxon>Pseudomonadati</taxon>
        <taxon>Pseudomonadota</taxon>
        <taxon>Alphaproteobacteria</taxon>
        <taxon>Hyphomicrobiales</taxon>
        <taxon>Nitrobacteraceae</taxon>
        <taxon>Bradyrhizobium</taxon>
    </lineage>
</organism>
<gene>
    <name evidence="3" type="ORF">IQ16_04355</name>
</gene>
<dbReference type="InterPro" id="IPR050772">
    <property type="entry name" value="Hydratase-Decarb/MhpD_sf"/>
</dbReference>
<proteinExistence type="predicted"/>
<dbReference type="InterPro" id="IPR011234">
    <property type="entry name" value="Fumarylacetoacetase-like_C"/>
</dbReference>
<dbReference type="GO" id="GO:0008684">
    <property type="term" value="F:2-oxopent-4-enoate hydratase activity"/>
    <property type="evidence" value="ECO:0007669"/>
    <property type="project" value="TreeGrafter"/>
</dbReference>
<accession>A0A562RFK6</accession>
<dbReference type="OrthoDB" id="9792137at2"/>
<evidence type="ECO:0000256" key="1">
    <source>
        <dbReference type="ARBA" id="ARBA00023239"/>
    </source>
</evidence>
<comment type="caution">
    <text evidence="3">The sequence shown here is derived from an EMBL/GenBank/DDBJ whole genome shotgun (WGS) entry which is preliminary data.</text>
</comment>
<dbReference type="EMBL" id="VLLA01000011">
    <property type="protein sequence ID" value="TWI67831.1"/>
    <property type="molecule type" value="Genomic_DNA"/>
</dbReference>
<name>A0A562RFK6_9BRAD</name>
<evidence type="ECO:0000313" key="4">
    <source>
        <dbReference type="Proteomes" id="UP000316291"/>
    </source>
</evidence>
<keyword evidence="4" id="KW-1185">Reference proteome</keyword>
<dbReference type="AlphaFoldDB" id="A0A562RFK6"/>
<sequence>MSNASEVADRLIAARSSGQAVDWRDVLPSDRAGAYAIQDATLARIGPVGGWKVGASGPDAEPVCAPLPASGLLASGARLGPDFRLRGVEVEVALRVGRALTADDAALSDRELARAFDAVYAVIEVVETRLEDWTNSAPLAQLADLQSHGALLIGAASTVSPASVDLRSVEADLSIGEDISRRTIGGNPAGDIWRLLRWLIRHCADRGVPLLPGHIVTTGSCTGMVFTEAGTSARARLVGFGEVAVDF</sequence>
<dbReference type="Proteomes" id="UP000316291">
    <property type="component" value="Unassembled WGS sequence"/>
</dbReference>
<dbReference type="Pfam" id="PF01557">
    <property type="entry name" value="FAA_hydrolase"/>
    <property type="match status" value="1"/>
</dbReference>
<protein>
    <submittedName>
        <fullName evidence="3">2-keto-4-pentenoate hydratase</fullName>
    </submittedName>
</protein>
<evidence type="ECO:0000259" key="2">
    <source>
        <dbReference type="Pfam" id="PF01557"/>
    </source>
</evidence>
<evidence type="ECO:0000313" key="3">
    <source>
        <dbReference type="EMBL" id="TWI67831.1"/>
    </source>
</evidence>
<dbReference type="InterPro" id="IPR036663">
    <property type="entry name" value="Fumarylacetoacetase_C_sf"/>
</dbReference>
<dbReference type="PANTHER" id="PTHR30143:SF0">
    <property type="entry name" value="2-KETO-4-PENTENOATE HYDRATASE"/>
    <property type="match status" value="1"/>
</dbReference>
<dbReference type="RefSeq" id="WP_051123046.1">
    <property type="nucleotide sequence ID" value="NZ_VLLA01000011.1"/>
</dbReference>